<reference evidence="2 5" key="1">
    <citation type="journal article" date="2011" name="Nature">
        <title>The Medicago genome provides insight into the evolution of rhizobial symbioses.</title>
        <authorList>
            <person name="Young N.D."/>
            <person name="Debelle F."/>
            <person name="Oldroyd G.E."/>
            <person name="Geurts R."/>
            <person name="Cannon S.B."/>
            <person name="Udvardi M.K."/>
            <person name="Benedito V.A."/>
            <person name="Mayer K.F."/>
            <person name="Gouzy J."/>
            <person name="Schoof H."/>
            <person name="Van de Peer Y."/>
            <person name="Proost S."/>
            <person name="Cook D.R."/>
            <person name="Meyers B.C."/>
            <person name="Spannagl M."/>
            <person name="Cheung F."/>
            <person name="De Mita S."/>
            <person name="Krishnakumar V."/>
            <person name="Gundlach H."/>
            <person name="Zhou S."/>
            <person name="Mudge J."/>
            <person name="Bharti A.K."/>
            <person name="Murray J.D."/>
            <person name="Naoumkina M.A."/>
            <person name="Rosen B."/>
            <person name="Silverstein K.A."/>
            <person name="Tang H."/>
            <person name="Rombauts S."/>
            <person name="Zhao P.X."/>
            <person name="Zhou P."/>
            <person name="Barbe V."/>
            <person name="Bardou P."/>
            <person name="Bechner M."/>
            <person name="Bellec A."/>
            <person name="Berger A."/>
            <person name="Berges H."/>
            <person name="Bidwell S."/>
            <person name="Bisseling T."/>
            <person name="Choisne N."/>
            <person name="Couloux A."/>
            <person name="Denny R."/>
            <person name="Deshpande S."/>
            <person name="Dai X."/>
            <person name="Doyle J.J."/>
            <person name="Dudez A.M."/>
            <person name="Farmer A.D."/>
            <person name="Fouteau S."/>
            <person name="Franken C."/>
            <person name="Gibelin C."/>
            <person name="Gish J."/>
            <person name="Goldstein S."/>
            <person name="Gonzalez A.J."/>
            <person name="Green P.J."/>
            <person name="Hallab A."/>
            <person name="Hartog M."/>
            <person name="Hua A."/>
            <person name="Humphray S.J."/>
            <person name="Jeong D.H."/>
            <person name="Jing Y."/>
            <person name="Jocker A."/>
            <person name="Kenton S.M."/>
            <person name="Kim D.J."/>
            <person name="Klee K."/>
            <person name="Lai H."/>
            <person name="Lang C."/>
            <person name="Lin S."/>
            <person name="Macmil S.L."/>
            <person name="Magdelenat G."/>
            <person name="Matthews L."/>
            <person name="McCorrison J."/>
            <person name="Monaghan E.L."/>
            <person name="Mun J.H."/>
            <person name="Najar F.Z."/>
            <person name="Nicholson C."/>
            <person name="Noirot C."/>
            <person name="O'Bleness M."/>
            <person name="Paule C.R."/>
            <person name="Poulain J."/>
            <person name="Prion F."/>
            <person name="Qin B."/>
            <person name="Qu C."/>
            <person name="Retzel E.F."/>
            <person name="Riddle C."/>
            <person name="Sallet E."/>
            <person name="Samain S."/>
            <person name="Samson N."/>
            <person name="Sanders I."/>
            <person name="Saurat O."/>
            <person name="Scarpelli C."/>
            <person name="Schiex T."/>
            <person name="Segurens B."/>
            <person name="Severin A.J."/>
            <person name="Sherrier D.J."/>
            <person name="Shi R."/>
            <person name="Sims S."/>
            <person name="Singer S.R."/>
            <person name="Sinharoy S."/>
            <person name="Sterck L."/>
            <person name="Viollet A."/>
            <person name="Wang B.B."/>
            <person name="Wang K."/>
            <person name="Wang M."/>
            <person name="Wang X."/>
            <person name="Warfsmann J."/>
            <person name="Weissenbach J."/>
            <person name="White D.D."/>
            <person name="White J.D."/>
            <person name="Wiley G.B."/>
            <person name="Wincker P."/>
            <person name="Xing Y."/>
            <person name="Yang L."/>
            <person name="Yao Z."/>
            <person name="Ying F."/>
            <person name="Zhai J."/>
            <person name="Zhou L."/>
            <person name="Zuber A."/>
            <person name="Denarie J."/>
            <person name="Dixon R.A."/>
            <person name="May G.D."/>
            <person name="Schwartz D.C."/>
            <person name="Rogers J."/>
            <person name="Quetier F."/>
            <person name="Town C.D."/>
            <person name="Roe B.A."/>
        </authorList>
    </citation>
    <scope>NUCLEOTIDE SEQUENCE [LARGE SCALE GENOMIC DNA]</scope>
    <source>
        <strain evidence="2">A17</strain>
        <strain evidence="4 5">cv. Jemalong A17</strain>
    </source>
</reference>
<dbReference type="EMBL" id="PSQE01000001">
    <property type="protein sequence ID" value="RHN77462.1"/>
    <property type="molecule type" value="Genomic_DNA"/>
</dbReference>
<evidence type="ECO:0000313" key="4">
    <source>
        <dbReference type="EnsemblPlants" id="KEH40132"/>
    </source>
</evidence>
<protein>
    <submittedName>
        <fullName evidence="2">F-box protein interaction domain protein</fullName>
    </submittedName>
    <submittedName>
        <fullName evidence="3">Putative F-box domain, leucine-rich repeat domain, L domain-containing protein</fullName>
    </submittedName>
</protein>
<dbReference type="AlphaFoldDB" id="A0A072VE83"/>
<proteinExistence type="predicted"/>
<gene>
    <name evidence="4" type="primary">25482131</name>
    <name evidence="2" type="ordered locus">MTR_1g022200</name>
    <name evidence="3" type="ORF">MtrunA17_Chr1g0155091</name>
</gene>
<evidence type="ECO:0000313" key="3">
    <source>
        <dbReference type="EMBL" id="RHN77462.1"/>
    </source>
</evidence>
<dbReference type="HOGENOM" id="CLU_027176_1_2_1"/>
<name>A0A072VE83_MEDTR</name>
<evidence type="ECO:0000259" key="1">
    <source>
        <dbReference type="Pfam" id="PF07734"/>
    </source>
</evidence>
<dbReference type="InterPro" id="IPR050796">
    <property type="entry name" value="SCF_F-box_component"/>
</dbReference>
<dbReference type="EnsemblPlants" id="KEH40132">
    <property type="protein sequence ID" value="KEH40132"/>
    <property type="gene ID" value="MTR_1g022200"/>
</dbReference>
<reference evidence="3" key="4">
    <citation type="journal article" date="2018" name="Nat. Plants">
        <title>Whole-genome landscape of Medicago truncatula symbiotic genes.</title>
        <authorList>
            <person name="Pecrix Y."/>
            <person name="Gamas P."/>
            <person name="Carrere S."/>
        </authorList>
    </citation>
    <scope>NUCLEOTIDE SEQUENCE</scope>
    <source>
        <tissue evidence="3">Leaves</tissue>
    </source>
</reference>
<dbReference type="Proteomes" id="UP000002051">
    <property type="component" value="Unassembled WGS sequence"/>
</dbReference>
<organism evidence="2 5">
    <name type="scientific">Medicago truncatula</name>
    <name type="common">Barrel medic</name>
    <name type="synonym">Medicago tribuloides</name>
    <dbReference type="NCBI Taxonomy" id="3880"/>
    <lineage>
        <taxon>Eukaryota</taxon>
        <taxon>Viridiplantae</taxon>
        <taxon>Streptophyta</taxon>
        <taxon>Embryophyta</taxon>
        <taxon>Tracheophyta</taxon>
        <taxon>Spermatophyta</taxon>
        <taxon>Magnoliopsida</taxon>
        <taxon>eudicotyledons</taxon>
        <taxon>Gunneridae</taxon>
        <taxon>Pentapetalae</taxon>
        <taxon>rosids</taxon>
        <taxon>fabids</taxon>
        <taxon>Fabales</taxon>
        <taxon>Fabaceae</taxon>
        <taxon>Papilionoideae</taxon>
        <taxon>50 kb inversion clade</taxon>
        <taxon>NPAAA clade</taxon>
        <taxon>Hologalegina</taxon>
        <taxon>IRL clade</taxon>
        <taxon>Trifolieae</taxon>
        <taxon>Medicago</taxon>
    </lineage>
</organism>
<feature type="domain" description="F-box associated beta-propeller type 1" evidence="1">
    <location>
        <begin position="76"/>
        <end position="313"/>
    </location>
</feature>
<dbReference type="KEGG" id="mtr:25482131"/>
<dbReference type="Pfam" id="PF07734">
    <property type="entry name" value="FBA_1"/>
    <property type="match status" value="1"/>
</dbReference>
<evidence type="ECO:0000313" key="2">
    <source>
        <dbReference type="EMBL" id="KEH40132.1"/>
    </source>
</evidence>
<dbReference type="EMBL" id="CM001217">
    <property type="protein sequence ID" value="KEH40132.1"/>
    <property type="molecule type" value="Genomic_DNA"/>
</dbReference>
<dbReference type="PANTHER" id="PTHR31672">
    <property type="entry name" value="BNACNNG10540D PROTEIN"/>
    <property type="match status" value="1"/>
</dbReference>
<sequence>MKKLCIQDISEMVNLGLDLETEILAWLPLKSLMLFRCVQRSWNVLVQSPAFLKRRHMNMHDSPSLMILNKKQNYVTLLSCDNLIHIKSPFSNNSHYPITMEGICNGVFCLKGFCWYNSCVNELAILNPTTREVHRIPHTCYLSNGSYLYGFGADDSNIIDFKVVKLCINNHWRKHKLSVSSAEVYSLITKSWTPTRHPPPPFTIITRQCPFKYNTLVNGVYHWITKNSFYHRYDGVANILCFNFRNDQFHQLRGPTLSAEDRYFLCDEEVAEIKGFLAYVVQCHYNNLKIWVMDHRNGWEKKYNIVPPLFNFRMCGLWKNGDQLLGGRAGELLRSYDHQGNSLCQFQIDVDYAKYFWIHEYVPSIAPLSAYLAKALVTPN</sequence>
<dbReference type="InterPro" id="IPR036047">
    <property type="entry name" value="F-box-like_dom_sf"/>
</dbReference>
<reference evidence="2 5" key="2">
    <citation type="journal article" date="2014" name="BMC Genomics">
        <title>An improved genome release (version Mt4.0) for the model legume Medicago truncatula.</title>
        <authorList>
            <person name="Tang H."/>
            <person name="Krishnakumar V."/>
            <person name="Bidwell S."/>
            <person name="Rosen B."/>
            <person name="Chan A."/>
            <person name="Zhou S."/>
            <person name="Gentzbittel L."/>
            <person name="Childs K.L."/>
            <person name="Yandell M."/>
            <person name="Gundlach H."/>
            <person name="Mayer K.F."/>
            <person name="Schwartz D.C."/>
            <person name="Town C.D."/>
        </authorList>
    </citation>
    <scope>GENOME REANNOTATION</scope>
    <source>
        <strain evidence="2">A17</strain>
        <strain evidence="4 5">cv. Jemalong A17</strain>
    </source>
</reference>
<dbReference type="InterPro" id="IPR017451">
    <property type="entry name" value="F-box-assoc_interact_dom"/>
</dbReference>
<dbReference type="NCBIfam" id="TIGR01640">
    <property type="entry name" value="F_box_assoc_1"/>
    <property type="match status" value="1"/>
</dbReference>
<dbReference type="OrthoDB" id="1415606at2759"/>
<dbReference type="Proteomes" id="UP000265566">
    <property type="component" value="Chromosome 1"/>
</dbReference>
<accession>A0A072VE83</accession>
<dbReference type="PANTHER" id="PTHR31672:SF13">
    <property type="entry name" value="F-BOX PROTEIN CPR30-LIKE"/>
    <property type="match status" value="1"/>
</dbReference>
<dbReference type="SUPFAM" id="SSF81383">
    <property type="entry name" value="F-box domain"/>
    <property type="match status" value="1"/>
</dbReference>
<keyword evidence="5" id="KW-1185">Reference proteome</keyword>
<evidence type="ECO:0000313" key="5">
    <source>
        <dbReference type="Proteomes" id="UP000002051"/>
    </source>
</evidence>
<dbReference type="STRING" id="3880.A0A072VE83"/>
<dbReference type="InterPro" id="IPR006527">
    <property type="entry name" value="F-box-assoc_dom_typ1"/>
</dbReference>
<dbReference type="Gramene" id="rna924">
    <property type="protein sequence ID" value="RHN77462.1"/>
    <property type="gene ID" value="gene924"/>
</dbReference>
<reference evidence="4" key="3">
    <citation type="submission" date="2015-04" db="UniProtKB">
        <authorList>
            <consortium name="EnsemblPlants"/>
        </authorList>
    </citation>
    <scope>IDENTIFICATION</scope>
    <source>
        <strain evidence="4">cv. Jemalong A17</strain>
    </source>
</reference>